<accession>A0ABT5BUB4</accession>
<dbReference type="RefSeq" id="WP_272094501.1">
    <property type="nucleotide sequence ID" value="NZ_JAQNDK010000001.1"/>
</dbReference>
<dbReference type="Proteomes" id="UP001217485">
    <property type="component" value="Unassembled WGS sequence"/>
</dbReference>
<sequence>MMMLKSTSTPSVIFGDTSLSAPAVTERGVDDGAKESGAAKGEPVAETVVRRRQLLLTLYTP</sequence>
<organism evidence="1 2">
    <name type="scientific">Sorangium atrum</name>
    <dbReference type="NCBI Taxonomy" id="2995308"/>
    <lineage>
        <taxon>Bacteria</taxon>
        <taxon>Pseudomonadati</taxon>
        <taxon>Myxococcota</taxon>
        <taxon>Polyangia</taxon>
        <taxon>Polyangiales</taxon>
        <taxon>Polyangiaceae</taxon>
        <taxon>Sorangium</taxon>
    </lineage>
</organism>
<keyword evidence="2" id="KW-1185">Reference proteome</keyword>
<comment type="caution">
    <text evidence="1">The sequence shown here is derived from an EMBL/GenBank/DDBJ whole genome shotgun (WGS) entry which is preliminary data.</text>
</comment>
<reference evidence="1 2" key="1">
    <citation type="submission" date="2023-01" db="EMBL/GenBank/DDBJ databases">
        <title>Minimal conservation of predation-associated metabolite biosynthetic gene clusters underscores biosynthetic potential of Myxococcota including descriptions for ten novel species: Archangium lansinium sp. nov., Myxococcus landrumus sp. nov., Nannocystis bai.</title>
        <authorList>
            <person name="Ahearne A."/>
            <person name="Stevens C."/>
            <person name="Dowd S."/>
        </authorList>
    </citation>
    <scope>NUCLEOTIDE SEQUENCE [LARGE SCALE GENOMIC DNA]</scope>
    <source>
        <strain evidence="1 2">WIWO2</strain>
    </source>
</reference>
<evidence type="ECO:0000313" key="1">
    <source>
        <dbReference type="EMBL" id="MDC0677749.1"/>
    </source>
</evidence>
<proteinExistence type="predicted"/>
<name>A0ABT5BUB4_9BACT</name>
<protein>
    <submittedName>
        <fullName evidence="1">Uncharacterized protein</fullName>
    </submittedName>
</protein>
<gene>
    <name evidence="1" type="ORF">POL72_08335</name>
</gene>
<dbReference type="EMBL" id="JAQNDK010000001">
    <property type="protein sequence ID" value="MDC0677749.1"/>
    <property type="molecule type" value="Genomic_DNA"/>
</dbReference>
<evidence type="ECO:0000313" key="2">
    <source>
        <dbReference type="Proteomes" id="UP001217485"/>
    </source>
</evidence>